<evidence type="ECO:0000256" key="2">
    <source>
        <dbReference type="ARBA" id="ARBA00022679"/>
    </source>
</evidence>
<keyword evidence="6" id="KW-1185">Reference proteome</keyword>
<dbReference type="OrthoDB" id="9805924at2"/>
<sequence length="148" mass="17127">MNITIRKGVETDYPAIIDLIHQFAVYQKTPERVTNSVEQMKADNNLFQCFVAVDDKNRIIGYAAWFFAYFSWTGKALYLDDLYVVESARGKAIGTRLLQTVIDHARATNCVKVRWQVSNWNKPAIAFYRKMGALIDDVEMNCHFELQH</sequence>
<dbReference type="PANTHER" id="PTHR10545">
    <property type="entry name" value="DIAMINE N-ACETYLTRANSFERASE"/>
    <property type="match status" value="1"/>
</dbReference>
<keyword evidence="3" id="KW-0012">Acyltransferase</keyword>
<gene>
    <name evidence="5" type="ORF">A4H97_15680</name>
</gene>
<evidence type="ECO:0000256" key="3">
    <source>
        <dbReference type="ARBA" id="ARBA00023315"/>
    </source>
</evidence>
<name>A0A1V9E4I5_9BACT</name>
<dbReference type="FunFam" id="3.40.630.30:FF:000064">
    <property type="entry name" value="GNAT family acetyltransferase"/>
    <property type="match status" value="1"/>
</dbReference>
<protein>
    <submittedName>
        <fullName evidence="5">GNAT family N-acetyltransferase</fullName>
    </submittedName>
</protein>
<dbReference type="GO" id="GO:0008080">
    <property type="term" value="F:N-acetyltransferase activity"/>
    <property type="evidence" value="ECO:0007669"/>
    <property type="project" value="UniProtKB-ARBA"/>
</dbReference>
<dbReference type="RefSeq" id="WP_081204019.1">
    <property type="nucleotide sequence ID" value="NZ_FOCZ01000007.1"/>
</dbReference>
<dbReference type="Pfam" id="PF00583">
    <property type="entry name" value="Acetyltransf_1"/>
    <property type="match status" value="1"/>
</dbReference>
<dbReference type="PROSITE" id="PS51186">
    <property type="entry name" value="GNAT"/>
    <property type="match status" value="1"/>
</dbReference>
<dbReference type="InterPro" id="IPR051016">
    <property type="entry name" value="Diverse_Substrate_AcTransf"/>
</dbReference>
<dbReference type="PANTHER" id="PTHR10545:SF29">
    <property type="entry name" value="GH14572P-RELATED"/>
    <property type="match status" value="1"/>
</dbReference>
<dbReference type="CDD" id="cd04301">
    <property type="entry name" value="NAT_SF"/>
    <property type="match status" value="1"/>
</dbReference>
<feature type="domain" description="N-acetyltransferase" evidence="4">
    <location>
        <begin position="3"/>
        <end position="148"/>
    </location>
</feature>
<dbReference type="InterPro" id="IPR000182">
    <property type="entry name" value="GNAT_dom"/>
</dbReference>
<comment type="caution">
    <text evidence="5">The sequence shown here is derived from an EMBL/GenBank/DDBJ whole genome shotgun (WGS) entry which is preliminary data.</text>
</comment>
<keyword evidence="2 5" id="KW-0808">Transferase</keyword>
<reference evidence="6" key="1">
    <citation type="submission" date="2016-04" db="EMBL/GenBank/DDBJ databases">
        <authorList>
            <person name="Chen L."/>
            <person name="Zhuang W."/>
            <person name="Wang G."/>
        </authorList>
    </citation>
    <scope>NUCLEOTIDE SEQUENCE [LARGE SCALE GENOMIC DNA]</scope>
    <source>
        <strain evidence="6">17621</strain>
    </source>
</reference>
<evidence type="ECO:0000259" key="4">
    <source>
        <dbReference type="PROSITE" id="PS51186"/>
    </source>
</evidence>
<dbReference type="STRING" id="354355.SAMN05660816_03914"/>
<comment type="similarity">
    <text evidence="1">Belongs to the acetyltransferase family.</text>
</comment>
<evidence type="ECO:0000256" key="1">
    <source>
        <dbReference type="ARBA" id="ARBA00008694"/>
    </source>
</evidence>
<dbReference type="Gene3D" id="3.40.630.30">
    <property type="match status" value="1"/>
</dbReference>
<dbReference type="Proteomes" id="UP000192610">
    <property type="component" value="Unassembled WGS sequence"/>
</dbReference>
<dbReference type="SUPFAM" id="SSF55729">
    <property type="entry name" value="Acyl-CoA N-acyltransferases (Nat)"/>
    <property type="match status" value="1"/>
</dbReference>
<evidence type="ECO:0000313" key="6">
    <source>
        <dbReference type="Proteomes" id="UP000192610"/>
    </source>
</evidence>
<accession>A0A1V9E4I5</accession>
<dbReference type="EMBL" id="LVXG01000067">
    <property type="protein sequence ID" value="OQP41037.1"/>
    <property type="molecule type" value="Genomic_DNA"/>
</dbReference>
<dbReference type="AlphaFoldDB" id="A0A1V9E4I5"/>
<dbReference type="InterPro" id="IPR016181">
    <property type="entry name" value="Acyl_CoA_acyltransferase"/>
</dbReference>
<evidence type="ECO:0000313" key="5">
    <source>
        <dbReference type="EMBL" id="OQP41037.1"/>
    </source>
</evidence>
<proteinExistence type="inferred from homology"/>
<organism evidence="5 6">
    <name type="scientific">Niastella yeongjuensis</name>
    <dbReference type="NCBI Taxonomy" id="354355"/>
    <lineage>
        <taxon>Bacteria</taxon>
        <taxon>Pseudomonadati</taxon>
        <taxon>Bacteroidota</taxon>
        <taxon>Chitinophagia</taxon>
        <taxon>Chitinophagales</taxon>
        <taxon>Chitinophagaceae</taxon>
        <taxon>Niastella</taxon>
    </lineage>
</organism>